<dbReference type="Proteomes" id="UP001477443">
    <property type="component" value="Chromosome"/>
</dbReference>
<feature type="transmembrane region" description="Helical" evidence="9">
    <location>
        <begin position="378"/>
        <end position="400"/>
    </location>
</feature>
<keyword evidence="6 9" id="KW-1133">Transmembrane helix</keyword>
<dbReference type="SUPFAM" id="SSF103491">
    <property type="entry name" value="Preprotein translocase SecY subunit"/>
    <property type="match status" value="1"/>
</dbReference>
<dbReference type="InterPro" id="IPR030659">
    <property type="entry name" value="SecY_CS"/>
</dbReference>
<feature type="transmembrane region" description="Helical" evidence="9">
    <location>
        <begin position="289"/>
        <end position="309"/>
    </location>
</feature>
<dbReference type="Gene3D" id="1.10.3370.10">
    <property type="entry name" value="SecY subunit domain"/>
    <property type="match status" value="1"/>
</dbReference>
<comment type="function">
    <text evidence="9">The central subunit of the protein translocation channel SecYEG. Consists of two halves formed by TMs 1-5 and 6-10. These two domains form a lateral gate at the front which open onto the bilayer between TMs 2 and 7, and are clamped together by SecE at the back. The channel is closed by both a pore ring composed of hydrophobic SecY resides and a short helix (helix 2A) on the extracellular side of the membrane which forms a plug. The plug probably moves laterally to allow the channel to open. The ring and the pore may move independently.</text>
</comment>
<gene>
    <name evidence="9 11" type="primary">secY</name>
    <name evidence="11" type="ORF">WG617_01375</name>
</gene>
<keyword evidence="5 9" id="KW-0653">Protein transport</keyword>
<evidence type="ECO:0000256" key="7">
    <source>
        <dbReference type="ARBA" id="ARBA00023010"/>
    </source>
</evidence>
<evidence type="ECO:0000256" key="2">
    <source>
        <dbReference type="ARBA" id="ARBA00005751"/>
    </source>
</evidence>
<evidence type="ECO:0000256" key="9">
    <source>
        <dbReference type="HAMAP-Rule" id="MF_01465"/>
    </source>
</evidence>
<dbReference type="InterPro" id="IPR023201">
    <property type="entry name" value="SecY_dom_sf"/>
</dbReference>
<feature type="transmembrane region" description="Helical" evidence="9">
    <location>
        <begin position="406"/>
        <end position="429"/>
    </location>
</feature>
<comment type="similarity">
    <text evidence="2 9 10">Belongs to the SecY/SEC61-alpha family.</text>
</comment>
<evidence type="ECO:0000256" key="8">
    <source>
        <dbReference type="ARBA" id="ARBA00023136"/>
    </source>
</evidence>
<accession>A0ABZ2RT48</accession>
<evidence type="ECO:0000313" key="11">
    <source>
        <dbReference type="EMBL" id="WXL29283.1"/>
    </source>
</evidence>
<sequence>MKNIGLQMRQFFYNFGRKWKDFWATKEITKKFLFTLLLLAIYLVCTTIQSPFVKITTPDFIQQDNFLNTLNLIGGGGLKQFSLVALGISPFINASLIMSLLQTKIFPPIHKLSQSGPQGRKTINIITRILTLIIAFPQAFMLTKALTSGDNPFITIDPHGFNTNFVVYFMLPMILIAGSLFSLFIAEQITNKGIGNGTSLIILVGIAFQLPNQFGTAWNSYVNESGQSAIIIGVLKFLTYLFVYGALLLVIVVVNQAERHIPIQQIGAGRSKSVEEMGKLPIKLNPGGVMPMIFASMFISFPILIARILPKSNTGAIWILKNMQFDQPLGLSLLVVFTFFFSFIIGLQQSRVDKIAEDFSKNSTFIPGIQPGEQTEDYLVGIVMRLSAFSAFYLVLLVSFQYLMVIFLHVPVAMSFGGTGMMIIVSAALETIDQFKARLKSSQLSKQKRISRMVSESIAESKADSNVYGFAEIDKKSVNINDSKNEDGLLW</sequence>
<organism evidence="11 12">
    <name type="scientific">Mycoplasmopsis felifaucium</name>
    <dbReference type="NCBI Taxonomy" id="35768"/>
    <lineage>
        <taxon>Bacteria</taxon>
        <taxon>Bacillati</taxon>
        <taxon>Mycoplasmatota</taxon>
        <taxon>Mycoplasmoidales</taxon>
        <taxon>Metamycoplasmataceae</taxon>
        <taxon>Mycoplasmopsis</taxon>
    </lineage>
</organism>
<keyword evidence="3 9" id="KW-0813">Transport</keyword>
<feature type="transmembrane region" description="Helical" evidence="9">
    <location>
        <begin position="32"/>
        <end position="52"/>
    </location>
</feature>
<dbReference type="RefSeq" id="WP_338822903.1">
    <property type="nucleotide sequence ID" value="NZ_CP148067.1"/>
</dbReference>
<dbReference type="InterPro" id="IPR002208">
    <property type="entry name" value="SecY/SEC61-alpha"/>
</dbReference>
<evidence type="ECO:0000313" key="12">
    <source>
        <dbReference type="Proteomes" id="UP001477443"/>
    </source>
</evidence>
<feature type="transmembrane region" description="Helical" evidence="9">
    <location>
        <begin position="122"/>
        <end position="145"/>
    </location>
</feature>
<dbReference type="EMBL" id="CP148067">
    <property type="protein sequence ID" value="WXL29283.1"/>
    <property type="molecule type" value="Genomic_DNA"/>
</dbReference>
<proteinExistence type="inferred from homology"/>
<feature type="transmembrane region" description="Helical" evidence="9">
    <location>
        <begin position="193"/>
        <end position="210"/>
    </location>
</feature>
<feature type="transmembrane region" description="Helical" evidence="9">
    <location>
        <begin position="165"/>
        <end position="186"/>
    </location>
</feature>
<evidence type="ECO:0000256" key="6">
    <source>
        <dbReference type="ARBA" id="ARBA00022989"/>
    </source>
</evidence>
<dbReference type="PRINTS" id="PR00303">
    <property type="entry name" value="SECYTRNLCASE"/>
</dbReference>
<keyword evidence="7 9" id="KW-0811">Translocation</keyword>
<keyword evidence="9" id="KW-1003">Cell membrane</keyword>
<evidence type="ECO:0000256" key="1">
    <source>
        <dbReference type="ARBA" id="ARBA00004141"/>
    </source>
</evidence>
<evidence type="ECO:0000256" key="5">
    <source>
        <dbReference type="ARBA" id="ARBA00022927"/>
    </source>
</evidence>
<name>A0ABZ2RT48_9BACT</name>
<evidence type="ECO:0000256" key="10">
    <source>
        <dbReference type="RuleBase" id="RU004349"/>
    </source>
</evidence>
<evidence type="ECO:0000256" key="3">
    <source>
        <dbReference type="ARBA" id="ARBA00022448"/>
    </source>
</evidence>
<comment type="subcellular location">
    <subcellularLocation>
        <location evidence="9">Cell membrane</location>
        <topology evidence="9">Multi-pass membrane protein</topology>
    </subcellularLocation>
    <subcellularLocation>
        <location evidence="1">Membrane</location>
        <topology evidence="1">Multi-pass membrane protein</topology>
    </subcellularLocation>
</comment>
<keyword evidence="8 9" id="KW-0472">Membrane</keyword>
<feature type="transmembrane region" description="Helical" evidence="9">
    <location>
        <begin position="81"/>
        <end position="101"/>
    </location>
</feature>
<keyword evidence="12" id="KW-1185">Reference proteome</keyword>
<dbReference type="HAMAP" id="MF_01465">
    <property type="entry name" value="SecY"/>
    <property type="match status" value="1"/>
</dbReference>
<dbReference type="NCBIfam" id="TIGR00967">
    <property type="entry name" value="3a0501s007"/>
    <property type="match status" value="1"/>
</dbReference>
<protein>
    <recommendedName>
        <fullName evidence="9">Protein translocase subunit SecY</fullName>
    </recommendedName>
</protein>
<comment type="subunit">
    <text evidence="9">Component of the Sec protein translocase complex. Heterotrimer consisting of SecY, SecE and SecG subunits. The heterotrimers can form oligomers, although 1 heterotrimer is thought to be able to translocate proteins. Interacts with the ribosome. Interacts with SecDF, and other proteins may be involved. Interacts with SecA.</text>
</comment>
<dbReference type="Pfam" id="PF00344">
    <property type="entry name" value="SecY"/>
    <property type="match status" value="1"/>
</dbReference>
<dbReference type="PIRSF" id="PIRSF004557">
    <property type="entry name" value="SecY"/>
    <property type="match status" value="1"/>
</dbReference>
<dbReference type="PROSITE" id="PS00756">
    <property type="entry name" value="SECY_2"/>
    <property type="match status" value="1"/>
</dbReference>
<reference evidence="11" key="1">
    <citation type="submission" date="2024-03" db="EMBL/GenBank/DDBJ databases">
        <title>Complete genome sequence of Mycoplasma felifaucium Z921 isolated from the trachea of a cheetah.</title>
        <authorList>
            <person name="Spergser J."/>
        </authorList>
    </citation>
    <scope>NUCLEOTIDE SEQUENCE [LARGE SCALE GENOMIC DNA]</scope>
    <source>
        <strain evidence="11">Z921</strain>
    </source>
</reference>
<keyword evidence="4 9" id="KW-0812">Transmembrane</keyword>
<feature type="transmembrane region" description="Helical" evidence="9">
    <location>
        <begin position="230"/>
        <end position="254"/>
    </location>
</feature>
<evidence type="ECO:0000256" key="4">
    <source>
        <dbReference type="ARBA" id="ARBA00022692"/>
    </source>
</evidence>
<dbReference type="PANTHER" id="PTHR10906">
    <property type="entry name" value="SECY/SEC61-ALPHA FAMILY MEMBER"/>
    <property type="match status" value="1"/>
</dbReference>
<dbReference type="InterPro" id="IPR026593">
    <property type="entry name" value="SecY"/>
</dbReference>
<feature type="transmembrane region" description="Helical" evidence="9">
    <location>
        <begin position="329"/>
        <end position="347"/>
    </location>
</feature>